<evidence type="ECO:0000256" key="1">
    <source>
        <dbReference type="SAM" id="SignalP"/>
    </source>
</evidence>
<dbReference type="RefSeq" id="WP_119052397.1">
    <property type="nucleotide sequence ID" value="NZ_CP032157.1"/>
</dbReference>
<feature type="signal peptide" evidence="1">
    <location>
        <begin position="1"/>
        <end position="21"/>
    </location>
</feature>
<proteinExistence type="predicted"/>
<dbReference type="EMBL" id="CP032157">
    <property type="protein sequence ID" value="AXY76520.1"/>
    <property type="molecule type" value="Genomic_DNA"/>
</dbReference>
<sequence>MKFLKSACMALVMLLTFAACSKSTDKPATVSIEGIWTGKYGTGNNKPSSFYSFNIKANGVIEELDANGAVKGKGTWKLDNNKILMANYNYLPPANTEYSVIGAFNPQEGRILGNWGYGESVTDGGSWEMTKK</sequence>
<accession>A0A3B7MTX4</accession>
<evidence type="ECO:0000313" key="3">
    <source>
        <dbReference type="Proteomes" id="UP000263900"/>
    </source>
</evidence>
<organism evidence="2 3">
    <name type="scientific">Paraflavitalea soli</name>
    <dbReference type="NCBI Taxonomy" id="2315862"/>
    <lineage>
        <taxon>Bacteria</taxon>
        <taxon>Pseudomonadati</taxon>
        <taxon>Bacteroidota</taxon>
        <taxon>Chitinophagia</taxon>
        <taxon>Chitinophagales</taxon>
        <taxon>Chitinophagaceae</taxon>
        <taxon>Paraflavitalea</taxon>
    </lineage>
</organism>
<dbReference type="AlphaFoldDB" id="A0A3B7MTX4"/>
<keyword evidence="3" id="KW-1185">Reference proteome</keyword>
<reference evidence="2 3" key="1">
    <citation type="submission" date="2018-09" db="EMBL/GenBank/DDBJ databases">
        <title>Genome sequencing of strain 6GH32-13.</title>
        <authorList>
            <person name="Weon H.-Y."/>
            <person name="Heo J."/>
            <person name="Kwon S.-W."/>
        </authorList>
    </citation>
    <scope>NUCLEOTIDE SEQUENCE [LARGE SCALE GENOMIC DNA]</scope>
    <source>
        <strain evidence="2 3">5GH32-13</strain>
    </source>
</reference>
<dbReference type="OrthoDB" id="713675at2"/>
<dbReference type="KEGG" id="pseg:D3H65_22075"/>
<gene>
    <name evidence="2" type="ORF">D3H65_22075</name>
</gene>
<dbReference type="Proteomes" id="UP000263900">
    <property type="component" value="Chromosome"/>
</dbReference>
<feature type="chain" id="PRO_5017539121" evidence="1">
    <location>
        <begin position="22"/>
        <end position="132"/>
    </location>
</feature>
<protein>
    <submittedName>
        <fullName evidence="2">Uncharacterized protein</fullName>
    </submittedName>
</protein>
<keyword evidence="1" id="KW-0732">Signal</keyword>
<evidence type="ECO:0000313" key="2">
    <source>
        <dbReference type="EMBL" id="AXY76520.1"/>
    </source>
</evidence>
<dbReference type="PROSITE" id="PS51257">
    <property type="entry name" value="PROKAR_LIPOPROTEIN"/>
    <property type="match status" value="1"/>
</dbReference>
<name>A0A3B7MTX4_9BACT</name>